<accession>A0A3D8I6F6</accession>
<keyword evidence="3" id="KW-1185">Reference proteome</keyword>
<feature type="transmembrane region" description="Helical" evidence="1">
    <location>
        <begin position="64"/>
        <end position="87"/>
    </location>
</feature>
<protein>
    <submittedName>
        <fullName evidence="2">Uncharacterized protein</fullName>
    </submittedName>
</protein>
<feature type="transmembrane region" description="Helical" evidence="1">
    <location>
        <begin position="96"/>
        <end position="117"/>
    </location>
</feature>
<comment type="caution">
    <text evidence="2">The sequence shown here is derived from an EMBL/GenBank/DDBJ whole genome shotgun (WGS) entry which is preliminary data.</text>
</comment>
<dbReference type="EMBL" id="NXLR01000003">
    <property type="protein sequence ID" value="RDU60555.1"/>
    <property type="molecule type" value="Genomic_DNA"/>
</dbReference>
<name>A0A3D8I6F6_9HELI</name>
<keyword evidence="1" id="KW-0472">Membrane</keyword>
<gene>
    <name evidence="2" type="ORF">CQA63_03170</name>
</gene>
<dbReference type="RefSeq" id="WP_104699292.1">
    <property type="nucleotide sequence ID" value="NZ_FZPP01000004.1"/>
</dbReference>
<keyword evidence="1" id="KW-1133">Transmembrane helix</keyword>
<feature type="transmembrane region" description="Helical" evidence="1">
    <location>
        <begin position="31"/>
        <end position="49"/>
    </location>
</feature>
<feature type="transmembrane region" description="Helical" evidence="1">
    <location>
        <begin position="187"/>
        <end position="214"/>
    </location>
</feature>
<sequence>MTFFEVNIPPIPNDVHIHHIAHTPILKRAKILIIVVCLLNFSLVGLSVLEELHQSHNLSHNLSWLLSYADIITSLSFIALAIACFYLSKLSLRKRLFHLCIISFILIVLTYCMLWLFGEQNTLIISIGSLIYSLFNLYISWQGAKELSFITHDHFFFKGAKISIASLIPLFVALFTILLGLNVENSAIAVLGAIIGVVGIVCMFAGVIMLIIAICRMRQIIAYGEGISNPL</sequence>
<organism evidence="2 3">
    <name type="scientific">Helicobacter marmotae</name>
    <dbReference type="NCBI Taxonomy" id="152490"/>
    <lineage>
        <taxon>Bacteria</taxon>
        <taxon>Pseudomonadati</taxon>
        <taxon>Campylobacterota</taxon>
        <taxon>Epsilonproteobacteria</taxon>
        <taxon>Campylobacterales</taxon>
        <taxon>Helicobacteraceae</taxon>
        <taxon>Helicobacter</taxon>
    </lineage>
</organism>
<dbReference type="AlphaFoldDB" id="A0A3D8I6F6"/>
<dbReference type="OrthoDB" id="5326414at2"/>
<feature type="transmembrane region" description="Helical" evidence="1">
    <location>
        <begin position="123"/>
        <end position="141"/>
    </location>
</feature>
<evidence type="ECO:0000256" key="1">
    <source>
        <dbReference type="SAM" id="Phobius"/>
    </source>
</evidence>
<evidence type="ECO:0000313" key="2">
    <source>
        <dbReference type="EMBL" id="RDU60555.1"/>
    </source>
</evidence>
<feature type="transmembrane region" description="Helical" evidence="1">
    <location>
        <begin position="162"/>
        <end position="181"/>
    </location>
</feature>
<keyword evidence="1" id="KW-0812">Transmembrane</keyword>
<proteinExistence type="predicted"/>
<reference evidence="2 3" key="1">
    <citation type="submission" date="2018-04" db="EMBL/GenBank/DDBJ databases">
        <title>Novel Campyloabacter and Helicobacter Species and Strains.</title>
        <authorList>
            <person name="Mannion A.J."/>
            <person name="Shen Z."/>
            <person name="Fox J.G."/>
        </authorList>
    </citation>
    <scope>NUCLEOTIDE SEQUENCE [LARGE SCALE GENOMIC DNA]</scope>
    <source>
        <strain evidence="2 3">MIT 98-6070</strain>
    </source>
</reference>
<dbReference type="Proteomes" id="UP000256599">
    <property type="component" value="Unassembled WGS sequence"/>
</dbReference>
<evidence type="ECO:0000313" key="3">
    <source>
        <dbReference type="Proteomes" id="UP000256599"/>
    </source>
</evidence>